<dbReference type="InterPro" id="IPR012341">
    <property type="entry name" value="6hp_glycosidase-like_sf"/>
</dbReference>
<proteinExistence type="predicted"/>
<protein>
    <submittedName>
        <fullName evidence="5">Glycoside hydrolase family 95 protein</fullName>
    </submittedName>
</protein>
<dbReference type="PROSITE" id="PS51318">
    <property type="entry name" value="TAT"/>
    <property type="match status" value="1"/>
</dbReference>
<dbReference type="Pfam" id="PF14498">
    <property type="entry name" value="Glyco_hyd_65N_2"/>
    <property type="match status" value="1"/>
</dbReference>
<feature type="domain" description="Alpha fucosidase A-like C-terminal" evidence="3">
    <location>
        <begin position="695"/>
        <end position="759"/>
    </location>
</feature>
<evidence type="ECO:0000259" key="4">
    <source>
        <dbReference type="Pfam" id="PF22124"/>
    </source>
</evidence>
<dbReference type="Pfam" id="PF21307">
    <property type="entry name" value="Glyco_hydro_95_C"/>
    <property type="match status" value="1"/>
</dbReference>
<feature type="domain" description="Glycosyl hydrolase family 95 catalytic" evidence="4">
    <location>
        <begin position="296"/>
        <end position="693"/>
    </location>
</feature>
<keyword evidence="5" id="KW-0378">Hydrolase</keyword>
<gene>
    <name evidence="5" type="ORF">B7G68_09750</name>
</gene>
<name>A0ABM6TG33_9CAUL</name>
<organism evidence="5 6">
    <name type="scientific">Caulobacter segnis</name>
    <dbReference type="NCBI Taxonomy" id="88688"/>
    <lineage>
        <taxon>Bacteria</taxon>
        <taxon>Pseudomonadati</taxon>
        <taxon>Pseudomonadota</taxon>
        <taxon>Alphaproteobacteria</taxon>
        <taxon>Caulobacterales</taxon>
        <taxon>Caulobacteraceae</taxon>
        <taxon>Caulobacter</taxon>
    </lineage>
</organism>
<accession>A0ABM6TG33</accession>
<evidence type="ECO:0000313" key="5">
    <source>
        <dbReference type="EMBL" id="AVQ02103.1"/>
    </source>
</evidence>
<dbReference type="InterPro" id="IPR049053">
    <property type="entry name" value="AFCA-like_C"/>
</dbReference>
<dbReference type="SUPFAM" id="SSF48208">
    <property type="entry name" value="Six-hairpin glycosidases"/>
    <property type="match status" value="1"/>
</dbReference>
<dbReference type="EMBL" id="CP027850">
    <property type="protein sequence ID" value="AVQ02103.1"/>
    <property type="molecule type" value="Genomic_DNA"/>
</dbReference>
<dbReference type="Pfam" id="PF22124">
    <property type="entry name" value="Glyco_hydro_95_cat"/>
    <property type="match status" value="1"/>
</dbReference>
<evidence type="ECO:0000313" key="6">
    <source>
        <dbReference type="Proteomes" id="UP000240527"/>
    </source>
</evidence>
<dbReference type="PANTHER" id="PTHR31084">
    <property type="entry name" value="ALPHA-L-FUCOSIDASE 2"/>
    <property type="match status" value="1"/>
</dbReference>
<dbReference type="PIRSF" id="PIRSF007663">
    <property type="entry name" value="UCP007663"/>
    <property type="match status" value="1"/>
</dbReference>
<dbReference type="InterPro" id="IPR054363">
    <property type="entry name" value="GH95_cat"/>
</dbReference>
<keyword evidence="6" id="KW-1185">Reference proteome</keyword>
<dbReference type="GO" id="GO:0016787">
    <property type="term" value="F:hydrolase activity"/>
    <property type="evidence" value="ECO:0007669"/>
    <property type="project" value="UniProtKB-KW"/>
</dbReference>
<dbReference type="Gene3D" id="1.50.10.10">
    <property type="match status" value="1"/>
</dbReference>
<reference evidence="5 6" key="1">
    <citation type="journal article" date="2015" name="Biotechnol. Bioeng.">
        <title>Genome sequence and phenotypic characterization of Caulobacter segnis.</title>
        <authorList>
            <person name="Patel S."/>
            <person name="Fletcher B."/>
            <person name="Scott D.C."/>
            <person name="Ely B."/>
        </authorList>
    </citation>
    <scope>NUCLEOTIDE SEQUENCE [LARGE SCALE GENOMIC DNA]</scope>
    <source>
        <strain evidence="5 6">TK0059</strain>
    </source>
</reference>
<feature type="signal peptide" evidence="1">
    <location>
        <begin position="1"/>
        <end position="23"/>
    </location>
</feature>
<dbReference type="Proteomes" id="UP000240527">
    <property type="component" value="Chromosome"/>
</dbReference>
<feature type="chain" id="PRO_5045235576" evidence="1">
    <location>
        <begin position="24"/>
        <end position="781"/>
    </location>
</feature>
<feature type="domain" description="Glycosyl hydrolase family 95 N-terminal" evidence="2">
    <location>
        <begin position="35"/>
        <end position="272"/>
    </location>
</feature>
<dbReference type="InterPro" id="IPR016518">
    <property type="entry name" value="Alpha-L-fucosidase"/>
</dbReference>
<dbReference type="InterPro" id="IPR008928">
    <property type="entry name" value="6-hairpin_glycosidase_sf"/>
</dbReference>
<keyword evidence="1" id="KW-0732">Signal</keyword>
<evidence type="ECO:0000259" key="2">
    <source>
        <dbReference type="Pfam" id="PF14498"/>
    </source>
</evidence>
<dbReference type="PANTHER" id="PTHR31084:SF0">
    <property type="entry name" value="ALPHA-L-FUCOSIDASE 2"/>
    <property type="match status" value="1"/>
</dbReference>
<dbReference type="RefSeq" id="WP_013079029.1">
    <property type="nucleotide sequence ID" value="NZ_CP027850.1"/>
</dbReference>
<dbReference type="InterPro" id="IPR006311">
    <property type="entry name" value="TAT_signal"/>
</dbReference>
<evidence type="ECO:0000259" key="3">
    <source>
        <dbReference type="Pfam" id="PF21307"/>
    </source>
</evidence>
<evidence type="ECO:0000256" key="1">
    <source>
        <dbReference type="SAM" id="SignalP"/>
    </source>
</evidence>
<sequence>MTLTRRSTLAGLGAASAATAAHAGGATPKASPLRLWYRQPAKTWVEALPVGTGRLGAMVFGGVDVERLQLNEDTLWAGGPYEPINPEAGAALPEIRRLIDTGDYAKAAQLAETKFVGVPKQQMSYQTIGDLKLDFPGLAEPASYVRELNLDGAIATTRFKAGGVDHVREVIASAPDGVIAVRLTASRRGAISVDLGFASPLKSAPAARVEGRSLVLAGANDSQQGIPAKLRFECRVDVRAKGGRVSGQGETLSIRDADEVILLIAAATSYRRYNDVSGDPTALNKATLARLSNKPWAKILAGHQADHHALFRRVEVDFGRTRAELSPTDERIKASPMTDDPSLAALYYQYGRYLLIACSRPGTQPANLQGVWNDKPSAPWGGKYTININTEMNYWPAEPTSLPELVEPLIALVRDLSETGARTAKAMYGARGWVAHHNTDLWRATAPVDGAPWGVWPTGGAWLCKHLWDHYDYGRDRAYLARVYPLMKGSARFFLDTLVVDPKFGVLVTNPSLSPENDHGHGASIVAGPTMDQAIIRDLFDNCLKAEAVLGADQTFVAELKTARDKLAPYKVGKDGQLQEWQEDWDADAPDIHHRHVSHLYGLFPSDQIAIDTTPKLAAAARQTLVTRGDLSTGWAIAWRLNLWARLGEGDHAHGILRLLLGPERTYPNMFDAHPPFQIDGNFGGASGMTEMILQSRNDRIYLLPALPSAWPTGHIKGLRARGAVGVDVRWTGGKLAEAVLRAKVDGRHVVVLGGSSLTVELRRGQSARLVLRDGALARAA</sequence>
<dbReference type="InterPro" id="IPR027414">
    <property type="entry name" value="GH95_N_dom"/>
</dbReference>